<evidence type="ECO:0000256" key="1">
    <source>
        <dbReference type="SAM" id="MobiDB-lite"/>
    </source>
</evidence>
<evidence type="ECO:0000256" key="2">
    <source>
        <dbReference type="SAM" id="SignalP"/>
    </source>
</evidence>
<feature type="region of interest" description="Disordered" evidence="1">
    <location>
        <begin position="370"/>
        <end position="435"/>
    </location>
</feature>
<protein>
    <submittedName>
        <fullName evidence="3">Uncharacterized protein</fullName>
    </submittedName>
</protein>
<keyword evidence="4" id="KW-1185">Reference proteome</keyword>
<reference evidence="3 4" key="1">
    <citation type="journal article" date="2012" name="Proc. Natl. Acad. Sci. U.S.A.">
        <title>Antigenic diversity is generated by distinct evolutionary mechanisms in African trypanosome species.</title>
        <authorList>
            <person name="Jackson A.P."/>
            <person name="Berry A."/>
            <person name="Aslett M."/>
            <person name="Allison H.C."/>
            <person name="Burton P."/>
            <person name="Vavrova-Anderson J."/>
            <person name="Brown R."/>
            <person name="Browne H."/>
            <person name="Corton N."/>
            <person name="Hauser H."/>
            <person name="Gamble J."/>
            <person name="Gilderthorp R."/>
            <person name="Marcello L."/>
            <person name="McQuillan J."/>
            <person name="Otto T.D."/>
            <person name="Quail M.A."/>
            <person name="Sanders M.J."/>
            <person name="van Tonder A."/>
            <person name="Ginger M.L."/>
            <person name="Field M.C."/>
            <person name="Barry J.D."/>
            <person name="Hertz-Fowler C."/>
            <person name="Berriman M."/>
        </authorList>
    </citation>
    <scope>NUCLEOTIDE SEQUENCE</scope>
    <source>
        <strain evidence="3 4">Y486</strain>
    </source>
</reference>
<evidence type="ECO:0000313" key="3">
    <source>
        <dbReference type="EMBL" id="CCD18669.1"/>
    </source>
</evidence>
<sequence>MRVLCLVVSFLAAPLRAGASQTKQPLLLDGAGMMCDASKVLKGTAVWAETSARGAMDLLGQFGGKSAQAVAVAHEAALCEAAGDALTEAEETVTALARAHAAVARLNTLALAIAGPAGRYAAGIDKTIAAFAEANGAGDTHYCLAKAESDTQSIYFDIERQTFAAHNTVATAKTTALKAAKKANDADVKKLNGCIQHNEALALDGEKPTSLKGRLVTTLAALTDADLNAASVPQGTRKANKFFSSTGASKCAGSGGSAGQNCACPLTDRSDSATNTEHPFAGLWAYTLKGSSAATIAVEWRGGEQVFEGKKLGALAAIAQHVKEMDALLAQVNSATERACAKAHLDNDTKVAWCNKPDARDTLSQLIRNARHAQQARAQQMDRTHEAAEGAPQQANEAQERGTGEREAQAGARKTTPTRTAEQQKEEPQQACTEGQTWNEARAVCETARGKQATLALAATALAISMKKVMAKQ</sequence>
<dbReference type="EMBL" id="CAEX01001629">
    <property type="protein sequence ID" value="CCD18669.1"/>
    <property type="molecule type" value="Genomic_DNA"/>
</dbReference>
<gene>
    <name evidence="3" type="ORF">TvY486_0013680</name>
</gene>
<proteinExistence type="predicted"/>
<dbReference type="Proteomes" id="UP000009027">
    <property type="component" value="Unassembled WGS sequence"/>
</dbReference>
<dbReference type="VEuPathDB" id="TriTrypDB:TvY486_0013680"/>
<feature type="chain" id="PRO_5003390622" evidence="2">
    <location>
        <begin position="20"/>
        <end position="473"/>
    </location>
</feature>
<name>F9WMB6_TRYVY</name>
<accession>F9WMB6</accession>
<keyword evidence="2" id="KW-0732">Signal</keyword>
<evidence type="ECO:0000313" key="4">
    <source>
        <dbReference type="Proteomes" id="UP000009027"/>
    </source>
</evidence>
<feature type="compositionally biased region" description="Basic and acidic residues" evidence="1">
    <location>
        <begin position="398"/>
        <end position="408"/>
    </location>
</feature>
<organism evidence="3 4">
    <name type="scientific">Trypanosoma vivax (strain Y486)</name>
    <dbReference type="NCBI Taxonomy" id="1055687"/>
    <lineage>
        <taxon>Eukaryota</taxon>
        <taxon>Discoba</taxon>
        <taxon>Euglenozoa</taxon>
        <taxon>Kinetoplastea</taxon>
        <taxon>Metakinetoplastina</taxon>
        <taxon>Trypanosomatida</taxon>
        <taxon>Trypanosomatidae</taxon>
        <taxon>Trypanosoma</taxon>
        <taxon>Duttonella</taxon>
    </lineage>
</organism>
<feature type="signal peptide" evidence="2">
    <location>
        <begin position="1"/>
        <end position="19"/>
    </location>
</feature>
<dbReference type="AlphaFoldDB" id="F9WMB6"/>